<dbReference type="EMBL" id="VJMH01005344">
    <property type="protein sequence ID" value="KAF0697080.1"/>
    <property type="molecule type" value="Genomic_DNA"/>
</dbReference>
<evidence type="ECO:0000313" key="1">
    <source>
        <dbReference type="EMBL" id="KAF0697080.1"/>
    </source>
</evidence>
<dbReference type="Proteomes" id="UP000332933">
    <property type="component" value="Unassembled WGS sequence"/>
</dbReference>
<reference evidence="2 3" key="1">
    <citation type="submission" date="2019-03" db="EMBL/GenBank/DDBJ databases">
        <authorList>
            <person name="Gaulin E."/>
            <person name="Dumas B."/>
        </authorList>
    </citation>
    <scope>NUCLEOTIDE SEQUENCE [LARGE SCALE GENOMIC DNA]</scope>
    <source>
        <strain evidence="2">CBS 568.67</strain>
    </source>
</reference>
<evidence type="ECO:0000313" key="2">
    <source>
        <dbReference type="EMBL" id="VFT89041.1"/>
    </source>
</evidence>
<name>A0A485KUV9_9STRA</name>
<proteinExistence type="predicted"/>
<keyword evidence="3" id="KW-1185">Reference proteome</keyword>
<accession>A0A485KUV9</accession>
<evidence type="ECO:0000313" key="3">
    <source>
        <dbReference type="Proteomes" id="UP000332933"/>
    </source>
</evidence>
<reference evidence="1" key="2">
    <citation type="submission" date="2019-06" db="EMBL/GenBank/DDBJ databases">
        <title>Genomics analysis of Aphanomyces spp. identifies a new class of oomycete effector associated with host adaptation.</title>
        <authorList>
            <person name="Gaulin E."/>
        </authorList>
    </citation>
    <scope>NUCLEOTIDE SEQUENCE</scope>
    <source>
        <strain evidence="1">CBS 578.67</strain>
    </source>
</reference>
<protein>
    <submittedName>
        <fullName evidence="2">Aste57867_12187 protein</fullName>
    </submittedName>
</protein>
<dbReference type="AlphaFoldDB" id="A0A485KUV9"/>
<dbReference type="OrthoDB" id="77611at2759"/>
<sequence length="333" mass="38102">MGRVDMLLLDRPDGESTSKDVAFEECALLIKKREQSRASTRRWRANQQLTLASLRQQVSHLEDELKQRMSGDPRTLGGRRMELVEAKKRFLVVQNMQLDRALKVRQESFARYQITLQRHTLDLLYDNDFLVYWTKQTQGRLLALDSVHHPDRVFNGIHCMTHMSKHAMHYDLRKHYGGLDPVAMGDLVWASLQDKAMYMQLGERSVDHTIIRIVNQDMVVMGVKLWMVTHPNQIVQRYIILHRRRSGSTYLVTATALTDTLNPGPHALVYAGATATDAMRSGFHSRIRGAFCLESGTIDQAKAAFEVIIFAQCRFETYVQASQGWGRGGPMSQ</sequence>
<organism evidence="2 3">
    <name type="scientific">Aphanomyces stellatus</name>
    <dbReference type="NCBI Taxonomy" id="120398"/>
    <lineage>
        <taxon>Eukaryota</taxon>
        <taxon>Sar</taxon>
        <taxon>Stramenopiles</taxon>
        <taxon>Oomycota</taxon>
        <taxon>Saprolegniomycetes</taxon>
        <taxon>Saprolegniales</taxon>
        <taxon>Verrucalvaceae</taxon>
        <taxon>Aphanomyces</taxon>
    </lineage>
</organism>
<gene>
    <name evidence="2" type="primary">Aste57867_12187</name>
    <name evidence="1" type="ORF">As57867_012142</name>
    <name evidence="2" type="ORF">ASTE57867_12187</name>
</gene>
<dbReference type="EMBL" id="CAADRA010005365">
    <property type="protein sequence ID" value="VFT89041.1"/>
    <property type="molecule type" value="Genomic_DNA"/>
</dbReference>